<gene>
    <name evidence="1" type="ORF">H4684_003698</name>
</gene>
<dbReference type="EMBL" id="JADBGG010000041">
    <property type="protein sequence ID" value="MBE1427014.1"/>
    <property type="molecule type" value="Genomic_DNA"/>
</dbReference>
<evidence type="ECO:0000313" key="2">
    <source>
        <dbReference type="Proteomes" id="UP000639010"/>
    </source>
</evidence>
<dbReference type="RefSeq" id="WP_192624836.1">
    <property type="nucleotide sequence ID" value="NZ_JADBGG010000041.1"/>
</dbReference>
<name>A0ABR9H8G5_9BACT</name>
<dbReference type="Proteomes" id="UP000639010">
    <property type="component" value="Unassembled WGS sequence"/>
</dbReference>
<comment type="caution">
    <text evidence="1">The sequence shown here is derived from an EMBL/GenBank/DDBJ whole genome shotgun (WGS) entry which is preliminary data.</text>
</comment>
<organism evidence="1 2">
    <name type="scientific">Desulfomicrobium macestii</name>
    <dbReference type="NCBI Taxonomy" id="90731"/>
    <lineage>
        <taxon>Bacteria</taxon>
        <taxon>Pseudomonadati</taxon>
        <taxon>Thermodesulfobacteriota</taxon>
        <taxon>Desulfovibrionia</taxon>
        <taxon>Desulfovibrionales</taxon>
        <taxon>Desulfomicrobiaceae</taxon>
        <taxon>Desulfomicrobium</taxon>
    </lineage>
</organism>
<reference evidence="1 2" key="1">
    <citation type="submission" date="2020-10" db="EMBL/GenBank/DDBJ databases">
        <title>Genomic Encyclopedia of Type Strains, Phase IV (KMG-IV): sequencing the most valuable type-strain genomes for metagenomic binning, comparative biology and taxonomic classification.</title>
        <authorList>
            <person name="Goeker M."/>
        </authorList>
    </citation>
    <scope>NUCLEOTIDE SEQUENCE [LARGE SCALE GENOMIC DNA]</scope>
    <source>
        <strain evidence="1 2">DSM 4194</strain>
    </source>
</reference>
<keyword evidence="2" id="KW-1185">Reference proteome</keyword>
<protein>
    <submittedName>
        <fullName evidence="1">Uncharacterized protein</fullName>
    </submittedName>
</protein>
<sequence>MHASACPNSSPLGGGGTGLAAGEGGAVPLSLVQIHKTEQERQWAPLPALRGGARLGLRCRSLKGAVRPQCTVGFFANGALRARLSWLVKLHEEL</sequence>
<accession>A0ABR9H8G5</accession>
<proteinExistence type="predicted"/>
<evidence type="ECO:0000313" key="1">
    <source>
        <dbReference type="EMBL" id="MBE1427014.1"/>
    </source>
</evidence>